<evidence type="ECO:0000313" key="2">
    <source>
        <dbReference type="Proteomes" id="UP001140087"/>
    </source>
</evidence>
<evidence type="ECO:0000313" key="1">
    <source>
        <dbReference type="EMBL" id="KAJ2799588.1"/>
    </source>
</evidence>
<protein>
    <submittedName>
        <fullName evidence="1">Uncharacterized protein</fullName>
    </submittedName>
</protein>
<dbReference type="EMBL" id="JANBUN010001117">
    <property type="protein sequence ID" value="KAJ2799588.1"/>
    <property type="molecule type" value="Genomic_DNA"/>
</dbReference>
<reference evidence="1" key="1">
    <citation type="submission" date="2022-07" db="EMBL/GenBank/DDBJ databases">
        <title>Phylogenomic reconstructions and comparative analyses of Kickxellomycotina fungi.</title>
        <authorList>
            <person name="Reynolds N.K."/>
            <person name="Stajich J.E."/>
            <person name="Barry K."/>
            <person name="Grigoriev I.V."/>
            <person name="Crous P."/>
            <person name="Smith M.E."/>
        </authorList>
    </citation>
    <scope>NUCLEOTIDE SEQUENCE</scope>
    <source>
        <strain evidence="1">BCRC 34780</strain>
    </source>
</reference>
<comment type="caution">
    <text evidence="1">The sequence shown here is derived from an EMBL/GenBank/DDBJ whole genome shotgun (WGS) entry which is preliminary data.</text>
</comment>
<feature type="non-terminal residue" evidence="1">
    <location>
        <position position="1"/>
    </location>
</feature>
<accession>A0ACC1L2E4</accession>
<keyword evidence="2" id="KW-1185">Reference proteome</keyword>
<organism evidence="1 2">
    <name type="scientific">Coemansia helicoidea</name>
    <dbReference type="NCBI Taxonomy" id="1286919"/>
    <lineage>
        <taxon>Eukaryota</taxon>
        <taxon>Fungi</taxon>
        <taxon>Fungi incertae sedis</taxon>
        <taxon>Zoopagomycota</taxon>
        <taxon>Kickxellomycotina</taxon>
        <taxon>Kickxellomycetes</taxon>
        <taxon>Kickxellales</taxon>
        <taxon>Kickxellaceae</taxon>
        <taxon>Coemansia</taxon>
    </lineage>
</organism>
<feature type="non-terminal residue" evidence="1">
    <location>
        <position position="112"/>
    </location>
</feature>
<proteinExistence type="predicted"/>
<name>A0ACC1L2E4_9FUNG</name>
<dbReference type="Proteomes" id="UP001140087">
    <property type="component" value="Unassembled WGS sequence"/>
</dbReference>
<gene>
    <name evidence="1" type="ORF">H4R21_003495</name>
</gene>
<sequence>DVMAPVEGIPDVVSAAAEAPAAATAAAPELAPEAASKIVAQVKHYFSDANLTHDGYMRKGVETDDGWVTFGTLSRFNKLRQLLGVPAEQAAKGRGKGKAPPAPVPESYVTLL</sequence>